<evidence type="ECO:0008006" key="4">
    <source>
        <dbReference type="Google" id="ProtNLM"/>
    </source>
</evidence>
<proteinExistence type="predicted"/>
<comment type="caution">
    <text evidence="2">The sequence shown here is derived from an EMBL/GenBank/DDBJ whole genome shotgun (WGS) entry which is preliminary data.</text>
</comment>
<evidence type="ECO:0000256" key="1">
    <source>
        <dbReference type="SAM" id="SignalP"/>
    </source>
</evidence>
<feature type="chain" id="PRO_5038779994" description="Secreted protein" evidence="1">
    <location>
        <begin position="23"/>
        <end position="268"/>
    </location>
</feature>
<dbReference type="AlphaFoldDB" id="A0A9D9DE42"/>
<dbReference type="EMBL" id="JADINC010000066">
    <property type="protein sequence ID" value="MBO8425606.1"/>
    <property type="molecule type" value="Genomic_DNA"/>
</dbReference>
<feature type="signal peptide" evidence="1">
    <location>
        <begin position="1"/>
        <end position="22"/>
    </location>
</feature>
<evidence type="ECO:0000313" key="3">
    <source>
        <dbReference type="Proteomes" id="UP000823630"/>
    </source>
</evidence>
<protein>
    <recommendedName>
        <fullName evidence="4">Secreted protein</fullName>
    </recommendedName>
</protein>
<accession>A0A9D9DE42</accession>
<sequence length="268" mass="28754">MRQFFLMFFCACVCLVNVPAGALTITKAETVAPTETSSDANATSLVPTVLGLISNVQQLNQKQKQLTAECIPSNQEITFVDNIIKEWAKTGVMSADEVQRRLGRRPCPAANGGYRAAVQLAAGTEMEEEICYDHFSGGANVGMVWEGFPKVGLATYCEDGSLSCADKKTVSDIYDIFNLVTFSEADYTADELKMASRLMTKIEQCSNSKLNAKKRAMWQEFLVDTVSNLGQSTSTGSIVQAVGGLTSGGGGMSSLGTLGSFVTQTLMQ</sequence>
<dbReference type="Proteomes" id="UP000823630">
    <property type="component" value="Unassembled WGS sequence"/>
</dbReference>
<reference evidence="2" key="2">
    <citation type="journal article" date="2021" name="PeerJ">
        <title>Extensive microbial diversity within the chicken gut microbiome revealed by metagenomics and culture.</title>
        <authorList>
            <person name="Gilroy R."/>
            <person name="Ravi A."/>
            <person name="Getino M."/>
            <person name="Pursley I."/>
            <person name="Horton D.L."/>
            <person name="Alikhan N.F."/>
            <person name="Baker D."/>
            <person name="Gharbi K."/>
            <person name="Hall N."/>
            <person name="Watson M."/>
            <person name="Adriaenssens E.M."/>
            <person name="Foster-Nyarko E."/>
            <person name="Jarju S."/>
            <person name="Secka A."/>
            <person name="Antonio M."/>
            <person name="Oren A."/>
            <person name="Chaudhuri R.R."/>
            <person name="La Ragione R."/>
            <person name="Hildebrand F."/>
            <person name="Pallen M.J."/>
        </authorList>
    </citation>
    <scope>NUCLEOTIDE SEQUENCE</scope>
    <source>
        <strain evidence="2">8207</strain>
    </source>
</reference>
<organism evidence="2 3">
    <name type="scientific">Candidatus Enterousia avistercoris</name>
    <dbReference type="NCBI Taxonomy" id="2840788"/>
    <lineage>
        <taxon>Bacteria</taxon>
        <taxon>Pseudomonadati</taxon>
        <taxon>Pseudomonadota</taxon>
        <taxon>Alphaproteobacteria</taxon>
        <taxon>Candidatus Enterousia</taxon>
    </lineage>
</organism>
<evidence type="ECO:0000313" key="2">
    <source>
        <dbReference type="EMBL" id="MBO8425606.1"/>
    </source>
</evidence>
<keyword evidence="1" id="KW-0732">Signal</keyword>
<reference evidence="2" key="1">
    <citation type="submission" date="2020-10" db="EMBL/GenBank/DDBJ databases">
        <authorList>
            <person name="Gilroy R."/>
        </authorList>
    </citation>
    <scope>NUCLEOTIDE SEQUENCE</scope>
    <source>
        <strain evidence="2">8207</strain>
    </source>
</reference>
<gene>
    <name evidence="2" type="ORF">IAC69_03980</name>
</gene>
<name>A0A9D9DE42_9PROT</name>